<reference evidence="7 8" key="1">
    <citation type="journal article" date="2019" name="Int. J. Syst. Evol. Microbiol.">
        <title>The Global Catalogue of Microorganisms (GCM) 10K type strain sequencing project: providing services to taxonomists for standard genome sequencing and annotation.</title>
        <authorList>
            <consortium name="The Broad Institute Genomics Platform"/>
            <consortium name="The Broad Institute Genome Sequencing Center for Infectious Disease"/>
            <person name="Wu L."/>
            <person name="Ma J."/>
        </authorList>
    </citation>
    <scope>NUCLEOTIDE SEQUENCE [LARGE SCALE GENOMIC DNA]</scope>
    <source>
        <strain evidence="7 8">DSM 26526</strain>
    </source>
</reference>
<gene>
    <name evidence="7" type="ORF">ACFQI8_17990</name>
</gene>
<dbReference type="Gene3D" id="2.70.98.10">
    <property type="match status" value="1"/>
</dbReference>
<protein>
    <recommendedName>
        <fullName evidence="2">beta-galactosidase</fullName>
        <ecNumber evidence="2">3.2.1.23</ecNumber>
    </recommendedName>
</protein>
<evidence type="ECO:0000256" key="4">
    <source>
        <dbReference type="ARBA" id="ARBA00023295"/>
    </source>
</evidence>
<dbReference type="GO" id="GO:0004565">
    <property type="term" value="F:beta-galactosidase activity"/>
    <property type="evidence" value="ECO:0007669"/>
    <property type="project" value="UniProtKB-EC"/>
</dbReference>
<evidence type="ECO:0000256" key="2">
    <source>
        <dbReference type="ARBA" id="ARBA00012756"/>
    </source>
</evidence>
<dbReference type="EC" id="3.2.1.23" evidence="2"/>
<dbReference type="InterPro" id="IPR004199">
    <property type="entry name" value="B-gal_small/dom_5"/>
</dbReference>
<keyword evidence="8" id="KW-1185">Reference proteome</keyword>
<evidence type="ECO:0000256" key="1">
    <source>
        <dbReference type="ARBA" id="ARBA00001412"/>
    </source>
</evidence>
<name>A0ABD5XJF8_9EURY</name>
<keyword evidence="3" id="KW-0378">Hydrolase</keyword>
<dbReference type="Proteomes" id="UP001596460">
    <property type="component" value="Unassembled WGS sequence"/>
</dbReference>
<comment type="caution">
    <text evidence="7">The sequence shown here is derived from an EMBL/GenBank/DDBJ whole genome shotgun (WGS) entry which is preliminary data.</text>
</comment>
<evidence type="ECO:0000256" key="5">
    <source>
        <dbReference type="SAM" id="MobiDB-lite"/>
    </source>
</evidence>
<dbReference type="InterPro" id="IPR014718">
    <property type="entry name" value="GH-type_carb-bd"/>
</dbReference>
<evidence type="ECO:0000313" key="8">
    <source>
        <dbReference type="Proteomes" id="UP001596460"/>
    </source>
</evidence>
<proteinExistence type="predicted"/>
<comment type="catalytic activity">
    <reaction evidence="1">
        <text>Hydrolysis of terminal non-reducing beta-D-galactose residues in beta-D-galactosides.</text>
        <dbReference type="EC" id="3.2.1.23"/>
    </reaction>
</comment>
<feature type="domain" description="Beta galactosidase small chain/" evidence="6">
    <location>
        <begin position="2"/>
        <end position="223"/>
    </location>
</feature>
<dbReference type="Pfam" id="PF02929">
    <property type="entry name" value="Bgal_small_N"/>
    <property type="match status" value="1"/>
</dbReference>
<dbReference type="AlphaFoldDB" id="A0ABD5XJF8"/>
<dbReference type="PANTHER" id="PTHR46323:SF2">
    <property type="entry name" value="BETA-GALACTOSIDASE"/>
    <property type="match status" value="1"/>
</dbReference>
<dbReference type="SUPFAM" id="SSF74650">
    <property type="entry name" value="Galactose mutarotase-like"/>
    <property type="match status" value="1"/>
</dbReference>
<feature type="region of interest" description="Disordered" evidence="5">
    <location>
        <begin position="224"/>
        <end position="245"/>
    </location>
</feature>
<dbReference type="PANTHER" id="PTHR46323">
    <property type="entry name" value="BETA-GALACTOSIDASE"/>
    <property type="match status" value="1"/>
</dbReference>
<organism evidence="7 8">
    <name type="scientific">Haloferax chudinovii</name>
    <dbReference type="NCBI Taxonomy" id="1109010"/>
    <lineage>
        <taxon>Archaea</taxon>
        <taxon>Methanobacteriati</taxon>
        <taxon>Methanobacteriota</taxon>
        <taxon>Stenosarchaea group</taxon>
        <taxon>Halobacteria</taxon>
        <taxon>Halobacteriales</taxon>
        <taxon>Haloferacaceae</taxon>
        <taxon>Haloferax</taxon>
    </lineage>
</organism>
<dbReference type="EMBL" id="JBHTAB010000013">
    <property type="protein sequence ID" value="MFC7131257.1"/>
    <property type="molecule type" value="Genomic_DNA"/>
</dbReference>
<accession>A0ABD5XJF8</accession>
<dbReference type="InterPro" id="IPR011013">
    <property type="entry name" value="Gal_mutarotase_sf_dom"/>
</dbReference>
<evidence type="ECO:0000313" key="7">
    <source>
        <dbReference type="EMBL" id="MFC7131257.1"/>
    </source>
</evidence>
<dbReference type="InterPro" id="IPR050347">
    <property type="entry name" value="Bact_Beta-galactosidase"/>
</dbReference>
<sequence>MRIYDRALAEDELGALAADTPLDGAVAWSPLDEFNSVGDANGPGFATSYHYRVYGSGDVAIDVEARPNEGLRETVDGWLPKAGVQLELPERFDDFEWYGRGELETYPDRKWGVPIGRYAGSVDEQYVPYLSPTDNGNKAQTRWATLSGGDISLLGMFGEGDANVSLEQWANLAEAEHQYELEDRGSVEFNLDHRVTGLGGTPTEPIDRYQVPVESTAFGVVLRPFGPDDDDPMALANRRLPDPQE</sequence>
<evidence type="ECO:0000256" key="3">
    <source>
        <dbReference type="ARBA" id="ARBA00022801"/>
    </source>
</evidence>
<dbReference type="SMART" id="SM01038">
    <property type="entry name" value="Bgal_small_N"/>
    <property type="match status" value="1"/>
</dbReference>
<evidence type="ECO:0000259" key="6">
    <source>
        <dbReference type="SMART" id="SM01038"/>
    </source>
</evidence>
<dbReference type="RefSeq" id="WP_390247236.1">
    <property type="nucleotide sequence ID" value="NZ_JBHTAB010000013.1"/>
</dbReference>
<keyword evidence="4" id="KW-0326">Glycosidase</keyword>